<proteinExistence type="predicted"/>
<evidence type="ECO:0000256" key="3">
    <source>
        <dbReference type="ARBA" id="ARBA00022723"/>
    </source>
</evidence>
<name>A0ABX7Q301_9BACT</name>
<keyword evidence="6" id="KW-0464">Manganese</keyword>
<evidence type="ECO:0000256" key="2">
    <source>
        <dbReference type="ARBA" id="ARBA00001946"/>
    </source>
</evidence>
<dbReference type="Pfam" id="PF00293">
    <property type="entry name" value="NUDIX"/>
    <property type="match status" value="1"/>
</dbReference>
<evidence type="ECO:0000313" key="9">
    <source>
        <dbReference type="Proteomes" id="UP000663651"/>
    </source>
</evidence>
<evidence type="ECO:0000256" key="1">
    <source>
        <dbReference type="ARBA" id="ARBA00001936"/>
    </source>
</evidence>
<keyword evidence="3" id="KW-0479">Metal-binding</keyword>
<dbReference type="RefSeq" id="WP_207163608.1">
    <property type="nucleotide sequence ID" value="NZ_CP071382.1"/>
</dbReference>
<dbReference type="Gene3D" id="3.90.79.10">
    <property type="entry name" value="Nucleoside Triphosphate Pyrophosphohydrolase"/>
    <property type="match status" value="1"/>
</dbReference>
<evidence type="ECO:0000256" key="5">
    <source>
        <dbReference type="ARBA" id="ARBA00022842"/>
    </source>
</evidence>
<keyword evidence="5" id="KW-0460">Magnesium</keyword>
<gene>
    <name evidence="8" type="ORF">JZM60_00530</name>
</gene>
<dbReference type="Proteomes" id="UP000663651">
    <property type="component" value="Chromosome"/>
</dbReference>
<evidence type="ECO:0000256" key="4">
    <source>
        <dbReference type="ARBA" id="ARBA00022801"/>
    </source>
</evidence>
<protein>
    <submittedName>
        <fullName evidence="8">CoA pyrophosphatase</fullName>
    </submittedName>
</protein>
<keyword evidence="9" id="KW-1185">Reference proteome</keyword>
<accession>A0ABX7Q301</accession>
<feature type="domain" description="Nudix hydrolase" evidence="7">
    <location>
        <begin position="24"/>
        <end position="158"/>
    </location>
</feature>
<keyword evidence="4" id="KW-0378">Hydrolase</keyword>
<dbReference type="PANTHER" id="PTHR12992:SF11">
    <property type="entry name" value="MITOCHONDRIAL COENZYME A DIPHOSPHATASE NUDT8"/>
    <property type="match status" value="1"/>
</dbReference>
<dbReference type="InterPro" id="IPR015797">
    <property type="entry name" value="NUDIX_hydrolase-like_dom_sf"/>
</dbReference>
<dbReference type="InterPro" id="IPR045121">
    <property type="entry name" value="CoAse"/>
</dbReference>
<comment type="cofactor">
    <cofactor evidence="2">
        <name>Mg(2+)</name>
        <dbReference type="ChEBI" id="CHEBI:18420"/>
    </cofactor>
</comment>
<sequence length="204" mass="23349">MKQTQQISAALNCHPIRIIEPGNRAHAAVAMILEEQPNGLNILFIQRSTNENDYWSDQIGFPGGRREGGDVTPRDTAERETWEEIGLDLSAAHYLGRLSDIAPGGLQIVVSCFVYAMKPHPVLYPDKREIADVLWVPARELDSPDRRSHVEFPVRGRLRKFPALKLRDGREPPLWGLTYRLLRNFNKVIHGAINRDRYLYEEAR</sequence>
<comment type="cofactor">
    <cofactor evidence="1">
        <name>Mn(2+)</name>
        <dbReference type="ChEBI" id="CHEBI:29035"/>
    </cofactor>
</comment>
<dbReference type="PANTHER" id="PTHR12992">
    <property type="entry name" value="NUDIX HYDROLASE"/>
    <property type="match status" value="1"/>
</dbReference>
<evidence type="ECO:0000259" key="7">
    <source>
        <dbReference type="PROSITE" id="PS51462"/>
    </source>
</evidence>
<dbReference type="InterPro" id="IPR000086">
    <property type="entry name" value="NUDIX_hydrolase_dom"/>
</dbReference>
<evidence type="ECO:0000256" key="6">
    <source>
        <dbReference type="ARBA" id="ARBA00023211"/>
    </source>
</evidence>
<dbReference type="PROSITE" id="PS51462">
    <property type="entry name" value="NUDIX"/>
    <property type="match status" value="1"/>
</dbReference>
<reference evidence="8 9" key="1">
    <citation type="submission" date="2021-03" db="EMBL/GenBank/DDBJ databases">
        <title>Geobacter metallireducens gen. nov. sp. nov., a microorganism capable of coupling the complete oxidation of organic compounds to the reduction of iron and other metals.</title>
        <authorList>
            <person name="Li Y."/>
        </authorList>
    </citation>
    <scope>NUCLEOTIDE SEQUENCE [LARGE SCALE GENOMIC DNA]</scope>
    <source>
        <strain evidence="8 9">Jerry-YX</strain>
    </source>
</reference>
<evidence type="ECO:0000313" key="8">
    <source>
        <dbReference type="EMBL" id="QSV45817.1"/>
    </source>
</evidence>
<dbReference type="CDD" id="cd03426">
    <property type="entry name" value="NUDIX_CoAse_Nudt7"/>
    <property type="match status" value="1"/>
</dbReference>
<organism evidence="8 9">
    <name type="scientific">Geobacter benzoatilyticus</name>
    <dbReference type="NCBI Taxonomy" id="2815309"/>
    <lineage>
        <taxon>Bacteria</taxon>
        <taxon>Pseudomonadati</taxon>
        <taxon>Thermodesulfobacteriota</taxon>
        <taxon>Desulfuromonadia</taxon>
        <taxon>Geobacterales</taxon>
        <taxon>Geobacteraceae</taxon>
        <taxon>Geobacter</taxon>
    </lineage>
</organism>
<dbReference type="EMBL" id="CP071382">
    <property type="protein sequence ID" value="QSV45817.1"/>
    <property type="molecule type" value="Genomic_DNA"/>
</dbReference>
<dbReference type="SUPFAM" id="SSF55811">
    <property type="entry name" value="Nudix"/>
    <property type="match status" value="1"/>
</dbReference>